<accession>A0A6C0L0W1</accession>
<protein>
    <recommendedName>
        <fullName evidence="1">RING-type domain-containing protein</fullName>
    </recommendedName>
</protein>
<dbReference type="AlphaFoldDB" id="A0A6C0L0W1"/>
<sequence length="179" mass="21288">MATVHISTSVDDDFHCDICYDNECEPSSLIVLKCCNNSKKICIKCVNCLKTPICPYCRNPLDSSCAPFMNEDVVLSTSEPITITTSFLSWENFLSQENIIDPSLYDDSRRMRRMMRRLRYQYRQIRTVNSLYTAPHSTREQQRNYHRRERKNNRNFAREVMNLHNQNSDYRDDLFFMDL</sequence>
<evidence type="ECO:0000313" key="2">
    <source>
        <dbReference type="EMBL" id="QHU22560.1"/>
    </source>
</evidence>
<organism evidence="2">
    <name type="scientific">viral metagenome</name>
    <dbReference type="NCBI Taxonomy" id="1070528"/>
    <lineage>
        <taxon>unclassified sequences</taxon>
        <taxon>metagenomes</taxon>
        <taxon>organismal metagenomes</taxon>
    </lineage>
</organism>
<reference evidence="2" key="1">
    <citation type="journal article" date="2020" name="Nature">
        <title>Giant virus diversity and host interactions through global metagenomics.</title>
        <authorList>
            <person name="Schulz F."/>
            <person name="Roux S."/>
            <person name="Paez-Espino D."/>
            <person name="Jungbluth S."/>
            <person name="Walsh D.A."/>
            <person name="Denef V.J."/>
            <person name="McMahon K.D."/>
            <person name="Konstantinidis K.T."/>
            <person name="Eloe-Fadrosh E.A."/>
            <person name="Kyrpides N.C."/>
            <person name="Woyke T."/>
        </authorList>
    </citation>
    <scope>NUCLEOTIDE SEQUENCE</scope>
    <source>
        <strain evidence="2">GVMAG-S-ERX555907-102</strain>
    </source>
</reference>
<proteinExistence type="predicted"/>
<dbReference type="EMBL" id="MN741011">
    <property type="protein sequence ID" value="QHU22560.1"/>
    <property type="molecule type" value="Genomic_DNA"/>
</dbReference>
<name>A0A6C0L0W1_9ZZZZ</name>
<dbReference type="PROSITE" id="PS50089">
    <property type="entry name" value="ZF_RING_2"/>
    <property type="match status" value="1"/>
</dbReference>
<evidence type="ECO:0000259" key="1">
    <source>
        <dbReference type="PROSITE" id="PS50089"/>
    </source>
</evidence>
<dbReference type="InterPro" id="IPR001841">
    <property type="entry name" value="Znf_RING"/>
</dbReference>
<feature type="domain" description="RING-type" evidence="1">
    <location>
        <begin position="16"/>
        <end position="58"/>
    </location>
</feature>